<evidence type="ECO:0000313" key="2">
    <source>
        <dbReference type="EMBL" id="PWJ22121.1"/>
    </source>
</evidence>
<keyword evidence="4" id="KW-1185">Reference proteome</keyword>
<dbReference type="PANTHER" id="PTHR43019">
    <property type="entry name" value="SERINE ENDOPROTEASE DEGS"/>
    <property type="match status" value="1"/>
</dbReference>
<dbReference type="OrthoDB" id="1522627at2"/>
<dbReference type="Pfam" id="PF13365">
    <property type="entry name" value="Trypsin_2"/>
    <property type="match status" value="1"/>
</dbReference>
<feature type="signal peptide" evidence="1">
    <location>
        <begin position="1"/>
        <end position="19"/>
    </location>
</feature>
<dbReference type="EMBL" id="UETC01000001">
    <property type="protein sequence ID" value="SSA38399.1"/>
    <property type="molecule type" value="Genomic_DNA"/>
</dbReference>
<dbReference type="PANTHER" id="PTHR43019:SF23">
    <property type="entry name" value="PROTEASE DO-LIKE 5, CHLOROPLASTIC"/>
    <property type="match status" value="1"/>
</dbReference>
<reference evidence="3" key="2">
    <citation type="submission" date="2016-10" db="EMBL/GenBank/DDBJ databases">
        <authorList>
            <person name="Cai Z."/>
        </authorList>
    </citation>
    <scope>NUCLEOTIDE SEQUENCE [LARGE SCALE GENOMIC DNA]</scope>
    <source>
        <strain evidence="3">DSM 25227</strain>
    </source>
</reference>
<dbReference type="SUPFAM" id="SSF50494">
    <property type="entry name" value="Trypsin-like serine proteases"/>
    <property type="match status" value="1"/>
</dbReference>
<evidence type="ECO:0000256" key="1">
    <source>
        <dbReference type="SAM" id="SignalP"/>
    </source>
</evidence>
<reference evidence="2 4" key="3">
    <citation type="submission" date="2018-03" db="EMBL/GenBank/DDBJ databases">
        <title>Genomic Encyclopedia of Archaeal and Bacterial Type Strains, Phase II (KMG-II): from individual species to whole genera.</title>
        <authorList>
            <person name="Goeker M."/>
        </authorList>
    </citation>
    <scope>NUCLEOTIDE SEQUENCE [LARGE SCALE GENOMIC DNA]</scope>
    <source>
        <strain evidence="2 4">DSM 25227</strain>
    </source>
</reference>
<dbReference type="Gene3D" id="2.40.10.120">
    <property type="match status" value="1"/>
</dbReference>
<name>A0A2Y9A731_9RHOB</name>
<keyword evidence="1" id="KW-0732">Signal</keyword>
<dbReference type="EMBL" id="QGDJ01000001">
    <property type="protein sequence ID" value="PWJ22121.1"/>
    <property type="molecule type" value="Genomic_DNA"/>
</dbReference>
<organism evidence="3 5">
    <name type="scientific">Jannaschia seohaensis</name>
    <dbReference type="NCBI Taxonomy" id="475081"/>
    <lineage>
        <taxon>Bacteria</taxon>
        <taxon>Pseudomonadati</taxon>
        <taxon>Pseudomonadota</taxon>
        <taxon>Alphaproteobacteria</taxon>
        <taxon>Rhodobacterales</taxon>
        <taxon>Roseobacteraceae</taxon>
        <taxon>Jannaschia</taxon>
    </lineage>
</organism>
<evidence type="ECO:0000313" key="4">
    <source>
        <dbReference type="Proteomes" id="UP000245839"/>
    </source>
</evidence>
<dbReference type="Proteomes" id="UP000251571">
    <property type="component" value="Unassembled WGS sequence"/>
</dbReference>
<accession>A0A2Y9A731</accession>
<dbReference type="AlphaFoldDB" id="A0A2Y9A731"/>
<dbReference type="RefSeq" id="WP_109562706.1">
    <property type="nucleotide sequence ID" value="NZ_QGDJ01000001.1"/>
</dbReference>
<protein>
    <submittedName>
        <fullName evidence="2 3">Trypsin-like peptidase</fullName>
    </submittedName>
</protein>
<evidence type="ECO:0000313" key="5">
    <source>
        <dbReference type="Proteomes" id="UP000251571"/>
    </source>
</evidence>
<reference evidence="5" key="1">
    <citation type="submission" date="2016-10" db="EMBL/GenBank/DDBJ databases">
        <authorList>
            <person name="Varghese N."/>
            <person name="Submissions S."/>
        </authorList>
    </citation>
    <scope>NUCLEOTIDE SEQUENCE [LARGE SCALE GENOMIC DNA]</scope>
    <source>
        <strain evidence="5">DSM 25227</strain>
    </source>
</reference>
<sequence>MRLLLAAAAFLLSAVFAVGQTRDFDARALTYEEVRLLQAGLSFAGAYLGRIDGDWGARSDRAVRTAAGPAPDESAVRDILIPFIEDVSAARWDAFNPSGTSALLPMGLLSAEEGEDFYELRTGDRGLVIRYIFRPGPETGAMHAWLEAEHVGAEPFYRADTEEAYISGGEIASGKRIYLRTIRVADVLETVLVQWDPSEAPRARVVVASLANGSVGPLVLPQDGYLARILFGLAGDDGPARAAGSTESGPPAAPSVIGTGTGFYVNGTDIVTGAHVVDGCDRLTLADGSALLVLRTDTETDLAVLRAAQRSADWLDLASGASDRLGAPVVALGFPFAGLFDQGLSATRGNISALRGIDGSETAFTITAPVQPGNSGGPLLDMEGRVVGVVSYRASDDFIRERSGTVAQNLNGGTRLKPLRQFLGAAGVMLPAPSGEPRDISAGLAEALTRAVVMIECHADR</sequence>
<dbReference type="Proteomes" id="UP000245839">
    <property type="component" value="Unassembled WGS sequence"/>
</dbReference>
<gene>
    <name evidence="2" type="ORF">BCF38_101530</name>
    <name evidence="3" type="ORF">SAMN05421539_101530</name>
</gene>
<proteinExistence type="predicted"/>
<dbReference type="InterPro" id="IPR009003">
    <property type="entry name" value="Peptidase_S1_PA"/>
</dbReference>
<feature type="chain" id="PRO_5044071865" evidence="1">
    <location>
        <begin position="20"/>
        <end position="461"/>
    </location>
</feature>
<evidence type="ECO:0000313" key="3">
    <source>
        <dbReference type="EMBL" id="SSA38399.1"/>
    </source>
</evidence>